<organism evidence="1 2">
    <name type="scientific">Nocardioides glacieisoli</name>
    <dbReference type="NCBI Taxonomy" id="1168730"/>
    <lineage>
        <taxon>Bacteria</taxon>
        <taxon>Bacillati</taxon>
        <taxon>Actinomycetota</taxon>
        <taxon>Actinomycetes</taxon>
        <taxon>Propionibacteriales</taxon>
        <taxon>Nocardioidaceae</taxon>
        <taxon>Nocardioides</taxon>
    </lineage>
</organism>
<sequence>MPRESMSVWRLEFPQPPGWRVEWLGPYTSHWLTAEAEEIVRYMEAEHRVTHPHPRDPGIFESYPGDDRLSCGCASRSLLEQWFGDYLPRLLAQGAHVTHYSVPAAAVVEDSPEQVLFITRMATVVERTGHEAPTPMIRSSAGSRTSIIAASGGTYDFEAS</sequence>
<keyword evidence="2" id="KW-1185">Reference proteome</keyword>
<dbReference type="AlphaFoldDB" id="A0A4Q2RK80"/>
<dbReference type="RefSeq" id="WP_129478559.1">
    <property type="nucleotide sequence ID" value="NZ_SDWS01000010.1"/>
</dbReference>
<evidence type="ECO:0000313" key="2">
    <source>
        <dbReference type="Proteomes" id="UP000291838"/>
    </source>
</evidence>
<accession>A0A4Q2RK80</accession>
<proteinExistence type="predicted"/>
<gene>
    <name evidence="1" type="ORF">EUA06_18515</name>
</gene>
<name>A0A4Q2RK80_9ACTN</name>
<dbReference type="EMBL" id="SDWS01000010">
    <property type="protein sequence ID" value="RYB88778.1"/>
    <property type="molecule type" value="Genomic_DNA"/>
</dbReference>
<protein>
    <submittedName>
        <fullName evidence="1">Uncharacterized protein</fullName>
    </submittedName>
</protein>
<evidence type="ECO:0000313" key="1">
    <source>
        <dbReference type="EMBL" id="RYB88778.1"/>
    </source>
</evidence>
<dbReference type="Proteomes" id="UP000291838">
    <property type="component" value="Unassembled WGS sequence"/>
</dbReference>
<reference evidence="1 2" key="1">
    <citation type="submission" date="2019-01" db="EMBL/GenBank/DDBJ databases">
        <title>Novel species of Nocardioides.</title>
        <authorList>
            <person name="Liu Q."/>
            <person name="Xin Y.-H."/>
        </authorList>
    </citation>
    <scope>NUCLEOTIDE SEQUENCE [LARGE SCALE GENOMIC DNA]</scope>
    <source>
        <strain evidence="1 2">HLT3-15</strain>
    </source>
</reference>
<comment type="caution">
    <text evidence="1">The sequence shown here is derived from an EMBL/GenBank/DDBJ whole genome shotgun (WGS) entry which is preliminary data.</text>
</comment>
<dbReference type="OrthoDB" id="5193136at2"/>